<dbReference type="PANTHER" id="PTHR10953">
    <property type="entry name" value="UBIQUITIN-ACTIVATING ENZYME E1"/>
    <property type="match status" value="1"/>
</dbReference>
<dbReference type="EMBL" id="CP046172">
    <property type="protein sequence ID" value="QIS11555.1"/>
    <property type="molecule type" value="Genomic_DNA"/>
</dbReference>
<dbReference type="Pfam" id="PF00899">
    <property type="entry name" value="ThiF"/>
    <property type="match status" value="1"/>
</dbReference>
<evidence type="ECO:0000259" key="1">
    <source>
        <dbReference type="Pfam" id="PF00899"/>
    </source>
</evidence>
<dbReference type="InterPro" id="IPR045886">
    <property type="entry name" value="ThiF/MoeB/HesA"/>
</dbReference>
<dbReference type="KEGG" id="nah:F5544_18405"/>
<feature type="domain" description="THIF-type NAD/FAD binding fold" evidence="1">
    <location>
        <begin position="119"/>
        <end position="344"/>
    </location>
</feature>
<dbReference type="RefSeq" id="WP_167474348.1">
    <property type="nucleotide sequence ID" value="NZ_CP046172.1"/>
</dbReference>
<gene>
    <name evidence="2" type="ORF">F5544_18405</name>
</gene>
<dbReference type="GO" id="GO:0004792">
    <property type="term" value="F:thiosulfate-cyanide sulfurtransferase activity"/>
    <property type="evidence" value="ECO:0007669"/>
    <property type="project" value="TreeGrafter"/>
</dbReference>
<evidence type="ECO:0000313" key="3">
    <source>
        <dbReference type="Proteomes" id="UP000503540"/>
    </source>
</evidence>
<dbReference type="InterPro" id="IPR035985">
    <property type="entry name" value="Ubiquitin-activating_enz"/>
</dbReference>
<organism evidence="2 3">
    <name type="scientific">Nocardia arthritidis</name>
    <dbReference type="NCBI Taxonomy" id="228602"/>
    <lineage>
        <taxon>Bacteria</taxon>
        <taxon>Bacillati</taxon>
        <taxon>Actinomycetota</taxon>
        <taxon>Actinomycetes</taxon>
        <taxon>Mycobacteriales</taxon>
        <taxon>Nocardiaceae</taxon>
        <taxon>Nocardia</taxon>
    </lineage>
</organism>
<protein>
    <recommendedName>
        <fullName evidence="1">THIF-type NAD/FAD binding fold domain-containing protein</fullName>
    </recommendedName>
</protein>
<dbReference type="Gene3D" id="3.40.50.720">
    <property type="entry name" value="NAD(P)-binding Rossmann-like Domain"/>
    <property type="match status" value="1"/>
</dbReference>
<dbReference type="GO" id="GO:0016779">
    <property type="term" value="F:nucleotidyltransferase activity"/>
    <property type="evidence" value="ECO:0007669"/>
    <property type="project" value="TreeGrafter"/>
</dbReference>
<dbReference type="Gene3D" id="3.90.930.60">
    <property type="match status" value="1"/>
</dbReference>
<dbReference type="AlphaFoldDB" id="A0A6G9YE48"/>
<dbReference type="Proteomes" id="UP000503540">
    <property type="component" value="Chromosome"/>
</dbReference>
<accession>A0A6G9YE48</accession>
<evidence type="ECO:0000313" key="2">
    <source>
        <dbReference type="EMBL" id="QIS11555.1"/>
    </source>
</evidence>
<dbReference type="InterPro" id="IPR000594">
    <property type="entry name" value="ThiF_NAD_FAD-bd"/>
</dbReference>
<reference evidence="2 3" key="1">
    <citation type="journal article" date="2019" name="ACS Chem. Biol.">
        <title>Identification and Mobilization of a Cryptic Antibiotic Biosynthesis Gene Locus from a Human-Pathogenic Nocardia Isolate.</title>
        <authorList>
            <person name="Herisse M."/>
            <person name="Ishida K."/>
            <person name="Porter J.L."/>
            <person name="Howden B."/>
            <person name="Hertweck C."/>
            <person name="Stinear T.P."/>
            <person name="Pidot S.J."/>
        </authorList>
    </citation>
    <scope>NUCLEOTIDE SEQUENCE [LARGE SCALE GENOMIC DNA]</scope>
    <source>
        <strain evidence="2 3">AUSMDU00012717</strain>
    </source>
</reference>
<name>A0A6G9YE48_9NOCA</name>
<dbReference type="PANTHER" id="PTHR10953:SF102">
    <property type="entry name" value="ADENYLYLTRANSFERASE AND SULFURTRANSFERASE MOCS3"/>
    <property type="match status" value="1"/>
</dbReference>
<sequence length="362" mass="39809">MSVQLMVRPRIKEIFGVLLLARRIRLDAGEGYAAEIGDPEGRYRRLVVLLDGSRTIGHLKDELRDVLTPREVDNALHELDESGYLEDAVEPDMSRDELEGYLDNLSFFDLLGPMGESKYRHQRSLKQLRVGLIGMGDIGSNVAIALAQLGVGVVRAVDFDKVHFSDPNRQGSTSAVDELEAGVSHLRTGFDTDFAASARRIRWAEDAADFIDDAAPHVVVCVADKLDGFINRWVNNACVDRGIIMIAGSVAAGIGNAYSVTPGRSGCYNCLVAEKRAPKFAQELSCTRGSDFNVANGAAGMFHAYFLVYEMLRLTLGIAPPLTFNRLFEINFVTFEQHFTEFRKLGHCKVCGTASDAADDRS</sequence>
<proteinExistence type="predicted"/>
<dbReference type="GO" id="GO:0005737">
    <property type="term" value="C:cytoplasm"/>
    <property type="evidence" value="ECO:0007669"/>
    <property type="project" value="TreeGrafter"/>
</dbReference>
<keyword evidence="3" id="KW-1185">Reference proteome</keyword>
<dbReference type="SUPFAM" id="SSF69572">
    <property type="entry name" value="Activating enzymes of the ubiquitin-like proteins"/>
    <property type="match status" value="1"/>
</dbReference>
<dbReference type="GO" id="GO:0008641">
    <property type="term" value="F:ubiquitin-like modifier activating enzyme activity"/>
    <property type="evidence" value="ECO:0007669"/>
    <property type="project" value="InterPro"/>
</dbReference>